<accession>A0A225DZ19</accession>
<dbReference type="EMBL" id="NIDE01000004">
    <property type="protein sequence ID" value="OWK43006.1"/>
    <property type="molecule type" value="Genomic_DNA"/>
</dbReference>
<reference evidence="2" key="1">
    <citation type="submission" date="2017-06" db="EMBL/GenBank/DDBJ databases">
        <title>Genome analysis of Fimbriiglobus ruber SP5, the first member of the order Planctomycetales with confirmed chitinolytic capability.</title>
        <authorList>
            <person name="Ravin N.V."/>
            <person name="Rakitin A.L."/>
            <person name="Ivanova A.A."/>
            <person name="Beletsky A.V."/>
            <person name="Kulichevskaya I.S."/>
            <person name="Mardanov A.V."/>
            <person name="Dedysh S.N."/>
        </authorList>
    </citation>
    <scope>NUCLEOTIDE SEQUENCE [LARGE SCALE GENOMIC DNA]</scope>
    <source>
        <strain evidence="2">SP5</strain>
    </source>
</reference>
<name>A0A225DZ19_9BACT</name>
<sequence length="169" mass="18376">MYYGQPVYVPPTYYTPPTYYPQPTATQSVPYPILAAFALSLGPDTAPGAPPPLWQGRPFAAGIPRLVELTFTVFAYMSMPYTAIGMAAPVAIRSAHALLNGSPYPGQPRRTLLWIASPFAVRVVDKIRERRGIAGPYDTTGTTYYDAPGTVYYGAPAITPAPVYYYSTP</sequence>
<evidence type="ECO:0000313" key="1">
    <source>
        <dbReference type="EMBL" id="OWK43006.1"/>
    </source>
</evidence>
<proteinExistence type="predicted"/>
<evidence type="ECO:0000313" key="2">
    <source>
        <dbReference type="Proteomes" id="UP000214646"/>
    </source>
</evidence>
<gene>
    <name evidence="1" type="ORF">FRUB_02605</name>
</gene>
<dbReference type="Proteomes" id="UP000214646">
    <property type="component" value="Unassembled WGS sequence"/>
</dbReference>
<comment type="caution">
    <text evidence="1">The sequence shown here is derived from an EMBL/GenBank/DDBJ whole genome shotgun (WGS) entry which is preliminary data.</text>
</comment>
<organism evidence="1 2">
    <name type="scientific">Fimbriiglobus ruber</name>
    <dbReference type="NCBI Taxonomy" id="1908690"/>
    <lineage>
        <taxon>Bacteria</taxon>
        <taxon>Pseudomonadati</taxon>
        <taxon>Planctomycetota</taxon>
        <taxon>Planctomycetia</taxon>
        <taxon>Gemmatales</taxon>
        <taxon>Gemmataceae</taxon>
        <taxon>Fimbriiglobus</taxon>
    </lineage>
</organism>
<keyword evidence="2" id="KW-1185">Reference proteome</keyword>
<protein>
    <submittedName>
        <fullName evidence="1">Uncharacterized protein</fullName>
    </submittedName>
</protein>
<dbReference type="AlphaFoldDB" id="A0A225DZ19"/>